<organism evidence="1">
    <name type="scientific">viral metagenome</name>
    <dbReference type="NCBI Taxonomy" id="1070528"/>
    <lineage>
        <taxon>unclassified sequences</taxon>
        <taxon>metagenomes</taxon>
        <taxon>organismal metagenomes</taxon>
    </lineage>
</organism>
<evidence type="ECO:0000313" key="1">
    <source>
        <dbReference type="EMBL" id="QHT88412.1"/>
    </source>
</evidence>
<protein>
    <submittedName>
        <fullName evidence="1">Uncharacterized protein</fullName>
    </submittedName>
</protein>
<name>A0A6C0I6J2_9ZZZZ</name>
<accession>A0A6C0I6J2</accession>
<proteinExistence type="predicted"/>
<sequence length="183" mass="20467">MSNPATFKAKRTYSCRELTALRRERVDRTQTRPPSINLQDSSEATARARKLASVLPETLPSYGNSTNMVKWRDCSVVQAMRAGSVYRAAALSREPRRDSCTVARVPNPFLDERTTNVAGQTEDFTVFTQPRAIACVQPEVGEVRVPQPFNLVERFGMRKNDNKVVMSGAPEFPPGQCQSCDRL</sequence>
<dbReference type="AlphaFoldDB" id="A0A6C0I6J2"/>
<dbReference type="EMBL" id="MN740116">
    <property type="protein sequence ID" value="QHT88412.1"/>
    <property type="molecule type" value="Genomic_DNA"/>
</dbReference>
<reference evidence="1" key="1">
    <citation type="journal article" date="2020" name="Nature">
        <title>Giant virus diversity and host interactions through global metagenomics.</title>
        <authorList>
            <person name="Schulz F."/>
            <person name="Roux S."/>
            <person name="Paez-Espino D."/>
            <person name="Jungbluth S."/>
            <person name="Walsh D.A."/>
            <person name="Denef V.J."/>
            <person name="McMahon K.D."/>
            <person name="Konstantinidis K.T."/>
            <person name="Eloe-Fadrosh E.A."/>
            <person name="Kyrpides N.C."/>
            <person name="Woyke T."/>
        </authorList>
    </citation>
    <scope>NUCLEOTIDE SEQUENCE</scope>
    <source>
        <strain evidence="1">GVMAG-M-3300023184-50</strain>
    </source>
</reference>